<name>A0A6J5M3C8_9CAUD</name>
<gene>
    <name evidence="3" type="ORF">UFOVP346_56</name>
</gene>
<feature type="coiled-coil region" evidence="1">
    <location>
        <begin position="96"/>
        <end position="123"/>
    </location>
</feature>
<keyword evidence="1" id="KW-0175">Coiled coil</keyword>
<feature type="compositionally biased region" description="Basic and acidic residues" evidence="2">
    <location>
        <begin position="45"/>
        <end position="61"/>
    </location>
</feature>
<feature type="region of interest" description="Disordered" evidence="2">
    <location>
        <begin position="29"/>
        <end position="84"/>
    </location>
</feature>
<evidence type="ECO:0000313" key="3">
    <source>
        <dbReference type="EMBL" id="CAB4139530.1"/>
    </source>
</evidence>
<evidence type="ECO:0000256" key="2">
    <source>
        <dbReference type="SAM" id="MobiDB-lite"/>
    </source>
</evidence>
<proteinExistence type="predicted"/>
<sequence length="262" mass="29493">MSTELTSLELEEVSLVDLGDDPLAKVAIFKRNPEGEDMENENTEDLEKGYKEEDMESKKMDDMEDDDEEDMMDDAEEKKPARKSWKAEAIAFEEANKVLLEEIETYKAKVAELEAGKVEKTAEEMIEVAGEMVAKSAIPAPVLKQLQEMQKAVEAETLRKRADEVLPNFKGTTDERGKLLKSVGDDEVLLGLLRSADAAFAAMFEEVGKTDAENDLKSPNEKLNDMVKAYQEDKKEKDFYKAYAAVTKTVEGKKLLLETYKN</sequence>
<protein>
    <submittedName>
        <fullName evidence="3">Uncharacterized protein</fullName>
    </submittedName>
</protein>
<evidence type="ECO:0000256" key="1">
    <source>
        <dbReference type="SAM" id="Coils"/>
    </source>
</evidence>
<accession>A0A6J5M3C8</accession>
<dbReference type="EMBL" id="LR796352">
    <property type="protein sequence ID" value="CAB4139530.1"/>
    <property type="molecule type" value="Genomic_DNA"/>
</dbReference>
<reference evidence="3" key="1">
    <citation type="submission" date="2020-04" db="EMBL/GenBank/DDBJ databases">
        <authorList>
            <person name="Chiriac C."/>
            <person name="Salcher M."/>
            <person name="Ghai R."/>
            <person name="Kavagutti S V."/>
        </authorList>
    </citation>
    <scope>NUCLEOTIDE SEQUENCE</scope>
</reference>
<feature type="compositionally biased region" description="Acidic residues" evidence="2">
    <location>
        <begin position="62"/>
        <end position="75"/>
    </location>
</feature>
<organism evidence="3">
    <name type="scientific">uncultured Caudovirales phage</name>
    <dbReference type="NCBI Taxonomy" id="2100421"/>
    <lineage>
        <taxon>Viruses</taxon>
        <taxon>Duplodnaviria</taxon>
        <taxon>Heunggongvirae</taxon>
        <taxon>Uroviricota</taxon>
        <taxon>Caudoviricetes</taxon>
        <taxon>Peduoviridae</taxon>
        <taxon>Maltschvirus</taxon>
        <taxon>Maltschvirus maltsch</taxon>
    </lineage>
</organism>
<feature type="compositionally biased region" description="Acidic residues" evidence="2">
    <location>
        <begin position="35"/>
        <end position="44"/>
    </location>
</feature>